<feature type="compositionally biased region" description="Acidic residues" evidence="1">
    <location>
        <begin position="159"/>
        <end position="169"/>
    </location>
</feature>
<comment type="caution">
    <text evidence="2">The sequence shown here is derived from an EMBL/GenBank/DDBJ whole genome shotgun (WGS) entry which is preliminary data.</text>
</comment>
<feature type="region of interest" description="Disordered" evidence="1">
    <location>
        <begin position="92"/>
        <end position="203"/>
    </location>
</feature>
<sequence length="318" mass="35918">MIVHPSFKRASSGTHYVDWSATPAYLAEPHSIGSLEILAGEQTRMQQIWAELVAERDYRRRIDEEMAQAEVEFKEELKQREKEELEATKALIKAQLEDDLPLARRTRQRTSGQMEQQNKRESYEESSSSESSSLPTYGRPKARRKTQKESDDEWHSSDPDNDTSDDESSFDTQSKRLDSDSSPHSHSARPKQYPRPPLNQNRQLHPSVQRQPYVPLSYSANARLPLHPSHVLSRPQSSMGQLQSFPTSFQTTFTPMQFTVATQGYMPRLGVPPVPGVMPGQNAYPAPLPGTLAPLDGHYLAANPHLMRLPSNPSFGKI</sequence>
<feature type="compositionally biased region" description="Basic and acidic residues" evidence="1">
    <location>
        <begin position="173"/>
        <end position="183"/>
    </location>
</feature>
<reference evidence="2 3" key="1">
    <citation type="journal article" date="2022" name="bioRxiv">
        <title>Genomics of Preaxostyla Flagellates Illuminates Evolutionary Transitions and the Path Towards Mitochondrial Loss.</title>
        <authorList>
            <person name="Novak L.V.F."/>
            <person name="Treitli S.C."/>
            <person name="Pyrih J."/>
            <person name="Halakuc P."/>
            <person name="Pipaliya S.V."/>
            <person name="Vacek V."/>
            <person name="Brzon O."/>
            <person name="Soukal P."/>
            <person name="Eme L."/>
            <person name="Dacks J.B."/>
            <person name="Karnkowska A."/>
            <person name="Elias M."/>
            <person name="Hampl V."/>
        </authorList>
    </citation>
    <scope>NUCLEOTIDE SEQUENCE [LARGE SCALE GENOMIC DNA]</scope>
    <source>
        <strain evidence="2">NAU3</strain>
        <tissue evidence="2">Gut</tissue>
    </source>
</reference>
<protein>
    <submittedName>
        <fullName evidence="2">Uncharacterized protein</fullName>
    </submittedName>
</protein>
<feature type="compositionally biased region" description="Basic and acidic residues" evidence="1">
    <location>
        <begin position="147"/>
        <end position="158"/>
    </location>
</feature>
<name>A0ABQ9X8Z2_9EUKA</name>
<evidence type="ECO:0000313" key="2">
    <source>
        <dbReference type="EMBL" id="KAK2947655.1"/>
    </source>
</evidence>
<dbReference type="EMBL" id="JARBJD010000194">
    <property type="protein sequence ID" value="KAK2947655.1"/>
    <property type="molecule type" value="Genomic_DNA"/>
</dbReference>
<evidence type="ECO:0000256" key="1">
    <source>
        <dbReference type="SAM" id="MobiDB-lite"/>
    </source>
</evidence>
<keyword evidence="3" id="KW-1185">Reference proteome</keyword>
<organism evidence="2 3">
    <name type="scientific">Blattamonas nauphoetae</name>
    <dbReference type="NCBI Taxonomy" id="2049346"/>
    <lineage>
        <taxon>Eukaryota</taxon>
        <taxon>Metamonada</taxon>
        <taxon>Preaxostyla</taxon>
        <taxon>Oxymonadida</taxon>
        <taxon>Blattamonas</taxon>
    </lineage>
</organism>
<proteinExistence type="predicted"/>
<gene>
    <name evidence="2" type="ORF">BLNAU_17407</name>
</gene>
<evidence type="ECO:0000313" key="3">
    <source>
        <dbReference type="Proteomes" id="UP001281761"/>
    </source>
</evidence>
<dbReference type="Proteomes" id="UP001281761">
    <property type="component" value="Unassembled WGS sequence"/>
</dbReference>
<accession>A0ABQ9X8Z2</accession>